<dbReference type="Gene3D" id="3.20.20.520">
    <property type="entry name" value="Glycosyl hydrolase family 115"/>
    <property type="match status" value="1"/>
</dbReference>
<evidence type="ECO:0000256" key="3">
    <source>
        <dbReference type="SAM" id="SignalP"/>
    </source>
</evidence>
<protein>
    <recommendedName>
        <fullName evidence="4">Gylcosyl hydrolase 115 C-terminal domain-containing protein</fullName>
    </recommendedName>
</protein>
<dbReference type="Proteomes" id="UP000193920">
    <property type="component" value="Unassembled WGS sequence"/>
</dbReference>
<evidence type="ECO:0000259" key="4">
    <source>
        <dbReference type="Pfam" id="PF17829"/>
    </source>
</evidence>
<dbReference type="PANTHER" id="PTHR37842:SF2">
    <property type="entry name" value="GYLCOSYL HYDROLASE 115 C-TERMINAL DOMAIN-CONTAINING PROTEIN"/>
    <property type="match status" value="1"/>
</dbReference>
<dbReference type="EMBL" id="MCOG01000070">
    <property type="protein sequence ID" value="ORY57354.1"/>
    <property type="molecule type" value="Genomic_DNA"/>
</dbReference>
<dbReference type="Pfam" id="PF17829">
    <property type="entry name" value="GH115_C"/>
    <property type="match status" value="1"/>
</dbReference>
<feature type="domain" description="Gylcosyl hydrolase 115 C-terminal" evidence="4">
    <location>
        <begin position="956"/>
        <end position="1142"/>
    </location>
</feature>
<evidence type="ECO:0000313" key="5">
    <source>
        <dbReference type="EMBL" id="ORY57354.1"/>
    </source>
</evidence>
<organism evidence="5 6">
    <name type="scientific">Neocallimastix californiae</name>
    <dbReference type="NCBI Taxonomy" id="1754190"/>
    <lineage>
        <taxon>Eukaryota</taxon>
        <taxon>Fungi</taxon>
        <taxon>Fungi incertae sedis</taxon>
        <taxon>Chytridiomycota</taxon>
        <taxon>Chytridiomycota incertae sedis</taxon>
        <taxon>Neocallimastigomycetes</taxon>
        <taxon>Neocallimastigales</taxon>
        <taxon>Neocallimastigaceae</taxon>
        <taxon>Neocallimastix</taxon>
    </lineage>
</organism>
<keyword evidence="1" id="KW-0378">Hydrolase</keyword>
<dbReference type="STRING" id="1754190.A0A1Y2DE32"/>
<sequence length="1147" mass="128307">MKFINSITLLVLLFESQYSFGKSVPKGSTDLLTAENGITDTFTYKNVTYTNYTKEKRASVQTIAPKIKLSPVDFTLIEDKKVKASLYIDKNDSEYDGISIIAEALKADIARVTGESVDKEGKASNSSNGLKIITNSSQLSGKMIIAGTFGAKGNDVINQLIDNGKIDVSNLKGRWESYQMQVIKNPINGVSEALVIVGSDKRGTLYGMFHISEMMGVSPWVWWSDVTPTVQSNVVLPGEECNIISKEPSIKYRGIFLNDEAPSLTTWTDKRYGGRNQYFYAQVYELLIRLKANYLWPAMWGDIFSEGGRGDKLANARLADQYGIVMGTSHHEPLYRAGNEWGGYYRNDLGMTSAQAWNLYNIPGQQGYNQRVNQKIEEFWSSGVSRNKAFENICTVGMRGENDSTLPAANNPPKYAELLNYIIKTQKGILAKQNDKNPTQIVIYKEVEDAWYAGQLYNKDAMKDTYAMFCDDNWAYIRTLPTLDQQKTVAGLGMYYHFDYVGAPKSYTWVQNTQVSTIWDQMSISYDYGIDDVWIANVGDLKPMELDISYFLDLAYDYEYLGVEGHKHIDEYQKNWARQQFSKKDGSGLTDEQCDEVASLIARYLDLESKRVVEHVLYNTANTCSDMYSVDNYREALDILEECEDIMSRTEALYAKVPNDLKAAFYQLVYYPAMAVPNVLRIQIYAALNNKFAGLGFMIANKYAQLCKDAIALDNQLFNDYNNKMPGNAEGGKKWQGMISCGQNYHIGLQAWDRDSGRLPSVRNVNSNNSNAMNVMVESITNSFKSAVTSGEAKLPTFYYVSDETYEVKLLTKGSSYNFQATTDANWIKISTTKNGEATNTLKGSVNPDQSIFVSIDWSKIVPDMFKEVTVTNSSSSENSSSSSSSSSSEPKIYYEDATSEPSEPSETTTTTTTTTKNYNVSPTTVNGKIQITSGNTTIRVAVQAVVESHGDLSRTYVMHNGYATIDVANYHKLVDGKGKTNAGNVVDNKMIIIPDNGKYGTALRTSSSTITYEKESDLANAPYAEYKVYVPEDGTYNLQSQFNPTSNLTYGKVRLRYGISIDEGRIDIINSIVNNYLAGTWKQGTWSSDIENHSRRSNKGNISLKKGVHTIRYYQCDPNLALIRMTLHKGNLATVYGSPEESGFIN</sequence>
<evidence type="ECO:0000256" key="2">
    <source>
        <dbReference type="SAM" id="MobiDB-lite"/>
    </source>
</evidence>
<dbReference type="InterPro" id="IPR042301">
    <property type="entry name" value="GH115_sf"/>
</dbReference>
<feature type="region of interest" description="Disordered" evidence="2">
    <location>
        <begin position="872"/>
        <end position="929"/>
    </location>
</feature>
<dbReference type="Gene3D" id="3.30.379.10">
    <property type="entry name" value="Chitobiase/beta-hexosaminidase domain 2-like"/>
    <property type="match status" value="1"/>
</dbReference>
<dbReference type="PANTHER" id="PTHR37842">
    <property type="match status" value="1"/>
</dbReference>
<gene>
    <name evidence="5" type="ORF">LY90DRAFT_669189</name>
</gene>
<dbReference type="GO" id="GO:0016787">
    <property type="term" value="F:hydrolase activity"/>
    <property type="evidence" value="ECO:0007669"/>
    <property type="project" value="UniProtKB-KW"/>
</dbReference>
<feature type="signal peptide" evidence="3">
    <location>
        <begin position="1"/>
        <end position="21"/>
    </location>
</feature>
<evidence type="ECO:0000256" key="1">
    <source>
        <dbReference type="ARBA" id="ARBA00022801"/>
    </source>
</evidence>
<comment type="caution">
    <text evidence="5">The sequence shown here is derived from an EMBL/GenBank/DDBJ whole genome shotgun (WGS) entry which is preliminary data.</text>
</comment>
<dbReference type="Pfam" id="PF15979">
    <property type="entry name" value="Glyco_hydro_115"/>
    <property type="match status" value="1"/>
</dbReference>
<dbReference type="Gene3D" id="2.60.120.1620">
    <property type="match status" value="1"/>
</dbReference>
<dbReference type="InterPro" id="IPR031924">
    <property type="entry name" value="GH115"/>
</dbReference>
<proteinExistence type="predicted"/>
<feature type="compositionally biased region" description="Low complexity" evidence="2">
    <location>
        <begin position="873"/>
        <end position="890"/>
    </location>
</feature>
<accession>A0A1Y2DE32</accession>
<evidence type="ECO:0000313" key="6">
    <source>
        <dbReference type="Proteomes" id="UP000193920"/>
    </source>
</evidence>
<feature type="chain" id="PRO_5011004167" description="Gylcosyl hydrolase 115 C-terminal domain-containing protein" evidence="3">
    <location>
        <begin position="22"/>
        <end position="1147"/>
    </location>
</feature>
<feature type="compositionally biased region" description="Low complexity" evidence="2">
    <location>
        <begin position="900"/>
        <end position="916"/>
    </location>
</feature>
<dbReference type="SUPFAM" id="SSF55545">
    <property type="entry name" value="beta-N-acetylhexosaminidase-like domain"/>
    <property type="match status" value="1"/>
</dbReference>
<name>A0A1Y2DE32_9FUNG</name>
<dbReference type="Gene3D" id="1.20.58.2150">
    <property type="match status" value="1"/>
</dbReference>
<reference evidence="5 6" key="1">
    <citation type="submission" date="2016-08" db="EMBL/GenBank/DDBJ databases">
        <title>A Parts List for Fungal Cellulosomes Revealed by Comparative Genomics.</title>
        <authorList>
            <consortium name="DOE Joint Genome Institute"/>
            <person name="Haitjema C.H."/>
            <person name="Gilmore S.P."/>
            <person name="Henske J.K."/>
            <person name="Solomon K.V."/>
            <person name="De Groot R."/>
            <person name="Kuo A."/>
            <person name="Mondo S.J."/>
            <person name="Salamov A.A."/>
            <person name="Labutti K."/>
            <person name="Zhao Z."/>
            <person name="Chiniquy J."/>
            <person name="Barry K."/>
            <person name="Brewer H.M."/>
            <person name="Purvine S.O."/>
            <person name="Wright A.T."/>
            <person name="Boxma B."/>
            <person name="Van Alen T."/>
            <person name="Hackstein J.H."/>
            <person name="Baker S.E."/>
            <person name="Grigoriev I.V."/>
            <person name="O'Malley M.A."/>
        </authorList>
    </citation>
    <scope>NUCLEOTIDE SEQUENCE [LARGE SCALE GENOMIC DNA]</scope>
    <source>
        <strain evidence="5 6">G1</strain>
    </source>
</reference>
<dbReference type="AlphaFoldDB" id="A0A1Y2DE32"/>
<dbReference type="OrthoDB" id="4849794at2759"/>
<dbReference type="InterPro" id="IPR041437">
    <property type="entry name" value="GH115_C"/>
</dbReference>
<feature type="compositionally biased region" description="Polar residues" evidence="2">
    <location>
        <begin position="917"/>
        <end position="929"/>
    </location>
</feature>
<keyword evidence="6" id="KW-1185">Reference proteome</keyword>
<keyword evidence="3" id="KW-0732">Signal</keyword>
<dbReference type="InterPro" id="IPR029018">
    <property type="entry name" value="Hex-like_dom2"/>
</dbReference>